<reference evidence="1" key="1">
    <citation type="journal article" date="2021" name="Proc. Natl. Acad. Sci. U.S.A.">
        <title>A Catalog of Tens of Thousands of Viruses from Human Metagenomes Reveals Hidden Associations with Chronic Diseases.</title>
        <authorList>
            <person name="Tisza M.J."/>
            <person name="Buck C.B."/>
        </authorList>
    </citation>
    <scope>NUCLEOTIDE SEQUENCE</scope>
    <source>
        <strain evidence="1">CtqPn17</strain>
    </source>
</reference>
<proteinExistence type="predicted"/>
<dbReference type="EMBL" id="BK015642">
    <property type="protein sequence ID" value="DAE17623.1"/>
    <property type="molecule type" value="Genomic_DNA"/>
</dbReference>
<accession>A0A8S5QEE0</accession>
<name>A0A8S5QEE0_9CAUD</name>
<organism evidence="1">
    <name type="scientific">Caudovirales sp. ctqPn17</name>
    <dbReference type="NCBI Taxonomy" id="2825772"/>
    <lineage>
        <taxon>Viruses</taxon>
        <taxon>Duplodnaviria</taxon>
        <taxon>Heunggongvirae</taxon>
        <taxon>Uroviricota</taxon>
        <taxon>Caudoviricetes</taxon>
    </lineage>
</organism>
<protein>
    <submittedName>
        <fullName evidence="1">Uncharacterized protein</fullName>
    </submittedName>
</protein>
<evidence type="ECO:0000313" key="1">
    <source>
        <dbReference type="EMBL" id="DAE17623.1"/>
    </source>
</evidence>
<sequence>MVDRCKICRETKEPALSSEEEELADMLYDNLSNEADEEGPGILSDIEFDFVCGTICKKCFLNGYRKIQGLYE</sequence>